<reference evidence="2 3" key="1">
    <citation type="submission" date="2024-08" db="EMBL/GenBank/DDBJ databases">
        <title>Clostridium lapicellarii sp. nov., and Clostridium renhuaiense sp. nov., two species isolated from the mud in a fermentation cellar used for producing sauce-flavour Chinese liquors.</title>
        <authorList>
            <person name="Yang F."/>
            <person name="Wang H."/>
            <person name="Chen L.Q."/>
            <person name="Zhou N."/>
            <person name="Lu J.J."/>
            <person name="Pu X.X."/>
            <person name="Wan B."/>
            <person name="Wang L."/>
            <person name="Liu S.J."/>
        </authorList>
    </citation>
    <scope>NUCLEOTIDE SEQUENCE [LARGE SCALE GENOMIC DNA]</scope>
    <source>
        <strain evidence="2 3">MT-113</strain>
    </source>
</reference>
<keyword evidence="3" id="KW-1185">Reference proteome</keyword>
<gene>
    <name evidence="2" type="ORF">AB8S09_13315</name>
</gene>
<organism evidence="2 3">
    <name type="scientific">Clostridium lapidicellarium</name>
    <dbReference type="NCBI Taxonomy" id="3240931"/>
    <lineage>
        <taxon>Bacteria</taxon>
        <taxon>Bacillati</taxon>
        <taxon>Bacillota</taxon>
        <taxon>Clostridia</taxon>
        <taxon>Eubacteriales</taxon>
        <taxon>Clostridiaceae</taxon>
        <taxon>Clostridium</taxon>
    </lineage>
</organism>
<keyword evidence="1" id="KW-1133">Transmembrane helix</keyword>
<sequence>MKLLIQLFVKTCVETVNLTGMVILVGFLLGMLRNCSLINFQRGLGSGAVMVTGFIGVPVHELSHGIAALLFGHRITAIKLLQKPDANGVMGYVEHSYNQSSIYQQVGNFFIGIAPIFGGIACMIALMHVIIPQTYSNFINILMGNIHLETINKSTVTGMLYSYIGLVKSIFSAENFQNPYFYIFLFISICISSHISLSLADIKGASIGLTAIFFILLILNIFGLSKYIQEINLIKYNMVITSFLVIAVIFSMITFLVSLFFAALKS</sequence>
<protein>
    <submittedName>
        <fullName evidence="2">Uncharacterized protein</fullName>
    </submittedName>
</protein>
<evidence type="ECO:0000313" key="3">
    <source>
        <dbReference type="Proteomes" id="UP001565220"/>
    </source>
</evidence>
<feature type="transmembrane region" description="Helical" evidence="1">
    <location>
        <begin position="109"/>
        <end position="131"/>
    </location>
</feature>
<feature type="transmembrane region" description="Helical" evidence="1">
    <location>
        <begin position="236"/>
        <end position="264"/>
    </location>
</feature>
<keyword evidence="1" id="KW-0812">Transmembrane</keyword>
<feature type="transmembrane region" description="Helical" evidence="1">
    <location>
        <begin position="180"/>
        <end position="199"/>
    </location>
</feature>
<evidence type="ECO:0000256" key="1">
    <source>
        <dbReference type="SAM" id="Phobius"/>
    </source>
</evidence>
<feature type="transmembrane region" description="Helical" evidence="1">
    <location>
        <begin position="12"/>
        <end position="32"/>
    </location>
</feature>
<feature type="transmembrane region" description="Helical" evidence="1">
    <location>
        <begin position="44"/>
        <end position="71"/>
    </location>
</feature>
<name>A0ABV4E0B3_9CLOT</name>
<dbReference type="EMBL" id="JBGFFE010000024">
    <property type="protein sequence ID" value="MEY8764597.1"/>
    <property type="molecule type" value="Genomic_DNA"/>
</dbReference>
<comment type="caution">
    <text evidence="2">The sequence shown here is derived from an EMBL/GenBank/DDBJ whole genome shotgun (WGS) entry which is preliminary data.</text>
</comment>
<feature type="transmembrane region" description="Helical" evidence="1">
    <location>
        <begin position="151"/>
        <end position="171"/>
    </location>
</feature>
<feature type="transmembrane region" description="Helical" evidence="1">
    <location>
        <begin position="205"/>
        <end position="224"/>
    </location>
</feature>
<dbReference type="Proteomes" id="UP001565220">
    <property type="component" value="Unassembled WGS sequence"/>
</dbReference>
<dbReference type="RefSeq" id="WP_294183549.1">
    <property type="nucleotide sequence ID" value="NZ_JBGFFE010000024.1"/>
</dbReference>
<accession>A0ABV4E0B3</accession>
<evidence type="ECO:0000313" key="2">
    <source>
        <dbReference type="EMBL" id="MEY8764597.1"/>
    </source>
</evidence>
<keyword evidence="1" id="KW-0472">Membrane</keyword>
<proteinExistence type="predicted"/>